<comment type="pathway">
    <text evidence="2">Purine metabolism; IMP biosynthesis via de novo pathway; IMP from 5-formamido-1-(5-phospho-D-ribosyl)imidazole-4-carboxamide: step 1/1.</text>
</comment>
<comment type="similarity">
    <text evidence="4">Belongs to the PurH family.</text>
</comment>
<feature type="domain" description="MGS-like" evidence="13">
    <location>
        <begin position="1"/>
        <end position="153"/>
    </location>
</feature>
<keyword evidence="6" id="KW-0808">Transferase</keyword>
<evidence type="ECO:0000313" key="15">
    <source>
        <dbReference type="Proteomes" id="UP001412239"/>
    </source>
</evidence>
<accession>A0A292Q3S5</accession>
<dbReference type="FunFam" id="3.40.50.1380:FF:000003">
    <property type="entry name" value="Bifunctional purine biosynthesis protein"/>
    <property type="match status" value="1"/>
</dbReference>
<keyword evidence="15" id="KW-1185">Reference proteome</keyword>
<comment type="subcellular location">
    <subcellularLocation>
        <location evidence="1">Cytoplasm</location>
        <location evidence="1">Cytosol</location>
    </subcellularLocation>
</comment>
<dbReference type="SUPFAM" id="SSF52335">
    <property type="entry name" value="Methylglyoxal synthase-like"/>
    <property type="match status" value="1"/>
</dbReference>
<comment type="catalytic activity">
    <reaction evidence="11">
        <text>IMP + H2O = 5-formamido-1-(5-phospho-D-ribosyl)imidazole-4-carboxamide</text>
        <dbReference type="Rhea" id="RHEA:18445"/>
        <dbReference type="ChEBI" id="CHEBI:15377"/>
        <dbReference type="ChEBI" id="CHEBI:58053"/>
        <dbReference type="ChEBI" id="CHEBI:58467"/>
        <dbReference type="EC" id="3.5.4.10"/>
    </reaction>
</comment>
<dbReference type="EMBL" id="LN890968">
    <property type="protein sequence ID" value="CUS13721.1"/>
    <property type="molecule type" value="Genomic_DNA"/>
</dbReference>
<protein>
    <recommendedName>
        <fullName evidence="13">MGS-like domain-containing protein</fullName>
    </recommendedName>
</protein>
<organism evidence="14 15">
    <name type="scientific">Tuber aestivum</name>
    <name type="common">summer truffle</name>
    <dbReference type="NCBI Taxonomy" id="59557"/>
    <lineage>
        <taxon>Eukaryota</taxon>
        <taxon>Fungi</taxon>
        <taxon>Dikarya</taxon>
        <taxon>Ascomycota</taxon>
        <taxon>Pezizomycotina</taxon>
        <taxon>Pezizomycetes</taxon>
        <taxon>Pezizales</taxon>
        <taxon>Tuberaceae</taxon>
        <taxon>Tuber</taxon>
    </lineage>
</organism>
<dbReference type="InterPro" id="IPR024050">
    <property type="entry name" value="AICAR_Tfase_insert_dom_sf"/>
</dbReference>
<comment type="pathway">
    <text evidence="3">Purine metabolism; IMP biosynthesis via de novo pathway; 5-formamido-1-(5-phospho-D-ribosyl)imidazole-4-carboxamide from 5-amino-1-(5-phospho-D-ribosyl)imidazole-4-carboxamide (10-formyl THF route): step 1/1.</text>
</comment>
<dbReference type="InterPro" id="IPR036914">
    <property type="entry name" value="MGS-like_dom_sf"/>
</dbReference>
<dbReference type="NCBIfam" id="TIGR00355">
    <property type="entry name" value="purH"/>
    <property type="match status" value="1"/>
</dbReference>
<evidence type="ECO:0000256" key="11">
    <source>
        <dbReference type="ARBA" id="ARBA00050687"/>
    </source>
</evidence>
<keyword evidence="8" id="KW-0378">Hydrolase</keyword>
<evidence type="ECO:0000256" key="7">
    <source>
        <dbReference type="ARBA" id="ARBA00022755"/>
    </source>
</evidence>
<evidence type="ECO:0000256" key="6">
    <source>
        <dbReference type="ARBA" id="ARBA00022679"/>
    </source>
</evidence>
<evidence type="ECO:0000256" key="1">
    <source>
        <dbReference type="ARBA" id="ARBA00004514"/>
    </source>
</evidence>
<dbReference type="FunFam" id="1.10.287.440:FF:000001">
    <property type="entry name" value="Bifunctional purine biosynthesis protein PURH"/>
    <property type="match status" value="1"/>
</dbReference>
<dbReference type="GO" id="GO:0003937">
    <property type="term" value="F:IMP cyclohydrolase activity"/>
    <property type="evidence" value="ECO:0007669"/>
    <property type="project" value="UniProtKB-EC"/>
</dbReference>
<dbReference type="GO" id="GO:0004643">
    <property type="term" value="F:phosphoribosylaminoimidazolecarboxamide formyltransferase activity"/>
    <property type="evidence" value="ECO:0007669"/>
    <property type="project" value="UniProtKB-EC"/>
</dbReference>
<evidence type="ECO:0000259" key="13">
    <source>
        <dbReference type="PROSITE" id="PS51855"/>
    </source>
</evidence>
<keyword evidence="7" id="KW-0658">Purine biosynthesis</keyword>
<evidence type="ECO:0000256" key="2">
    <source>
        <dbReference type="ARBA" id="ARBA00004844"/>
    </source>
</evidence>
<dbReference type="Gene3D" id="1.10.287.440">
    <property type="match status" value="1"/>
</dbReference>
<dbReference type="NCBIfam" id="NF005492">
    <property type="entry name" value="PRK07106.1"/>
    <property type="match status" value="1"/>
</dbReference>
<dbReference type="PANTHER" id="PTHR11692:SF0">
    <property type="entry name" value="BIFUNCTIONAL PURINE BIOSYNTHESIS PROTEIN ATIC"/>
    <property type="match status" value="1"/>
</dbReference>
<dbReference type="CDD" id="cd01421">
    <property type="entry name" value="IMPCH"/>
    <property type="match status" value="1"/>
</dbReference>
<evidence type="ECO:0000256" key="8">
    <source>
        <dbReference type="ARBA" id="ARBA00022801"/>
    </source>
</evidence>
<dbReference type="PANTHER" id="PTHR11692">
    <property type="entry name" value="BIFUNCTIONAL PURINE BIOSYNTHESIS PROTEIN PURH"/>
    <property type="match status" value="1"/>
</dbReference>
<dbReference type="UniPathway" id="UPA00074">
    <property type="reaction ID" value="UER00133"/>
</dbReference>
<sequence length="606" mass="66841">MSSSQKTDCYSRKAILSVYNKTGLLDLANGLAQQGIRLLASGGTAKLIREAGIKVEDVSSITHAPEMLAGRVKTLHPAVHAGILARDLESDEKDLAEQNIDKVDYVVCNLYPFKDTIAKINVTIAEAVEEIDIGGVTLLRAAAKNHSRVTILSDPADYPSFLEELRNGDREVSEASRKLYALKAFEHTADYDATIAEFFRKRYAGDGVQHLTLRYGANPHQKPAQAFVESGEIPFKVLSGSPGYVNLLDALNSWPLVKELRESLDLPAAASFKHVSPAGAAVGIPLSEVEKRVCFVDDIEGLDDSPLACAYSRARGADRMSSFGDWVALSDEVDAVTARIIGREVSDGVIAPAYTPEALEVLKKKKGGKYTVLQIDPSYEPPSLETRQVYGISLCQHRNDVKITEKTFSRIITPSSDYKLPPQALIDLTVATIALKYTQSNSVCYAKNGQIVGLGAGQQSRIHCTRLAGDKADNWWLRQHPRVLDFKWKKGTKRPDKSNAVDLFVSGLVPKKVEGDLEREQYESVFEEVPTDFTPEEREEWLKRCTDVSVSSDAFFPFTDNVFRAYRSGVKYLAAPGGSVMDQAVHEASEKCGMVFVHQETRLFHH</sequence>
<dbReference type="HAMAP" id="MF_00139">
    <property type="entry name" value="PurH"/>
    <property type="match status" value="1"/>
</dbReference>
<dbReference type="Gene3D" id="3.40.50.1380">
    <property type="entry name" value="Methylglyoxal synthase-like domain"/>
    <property type="match status" value="1"/>
</dbReference>
<gene>
    <name evidence="14" type="ORF">GSTUAT00002246001</name>
</gene>
<dbReference type="SMART" id="SM00798">
    <property type="entry name" value="AICARFT_IMPCHas"/>
    <property type="match status" value="1"/>
</dbReference>
<name>A0A292Q3S5_9PEZI</name>
<dbReference type="SUPFAM" id="SSF53927">
    <property type="entry name" value="Cytidine deaminase-like"/>
    <property type="match status" value="1"/>
</dbReference>
<comment type="function">
    <text evidence="12">Bifunctional enzyme that catalyzes the last two steps of purine biosynthesis. Acts as a transformylase that incorporates a formyl group to the AMP analog AICAR (5-amino-1-(5-phospho-beta-D-ribosyl)imidazole-4-carboxamide) to produce the intermediate formyl-AICAR (FAICAR). Also catalyzes the cyclization of FAICAR to IMP.</text>
</comment>
<evidence type="ECO:0000256" key="3">
    <source>
        <dbReference type="ARBA" id="ARBA00004954"/>
    </source>
</evidence>
<dbReference type="InterPro" id="IPR016193">
    <property type="entry name" value="Cytidine_deaminase-like"/>
</dbReference>
<evidence type="ECO:0000256" key="10">
    <source>
        <dbReference type="ARBA" id="ARBA00050488"/>
    </source>
</evidence>
<dbReference type="GO" id="GO:0006189">
    <property type="term" value="P:'de novo' IMP biosynthetic process"/>
    <property type="evidence" value="ECO:0007669"/>
    <property type="project" value="UniProtKB-UniPathway"/>
</dbReference>
<dbReference type="Pfam" id="PF01808">
    <property type="entry name" value="AICARFT_IMPCHas"/>
    <property type="match status" value="1"/>
</dbReference>
<dbReference type="AlphaFoldDB" id="A0A292Q3S5"/>
<keyword evidence="5" id="KW-0963">Cytoplasm</keyword>
<evidence type="ECO:0000256" key="9">
    <source>
        <dbReference type="ARBA" id="ARBA00023268"/>
    </source>
</evidence>
<dbReference type="SMART" id="SM00851">
    <property type="entry name" value="MGS"/>
    <property type="match status" value="1"/>
</dbReference>
<comment type="catalytic activity">
    <reaction evidence="10">
        <text>(6R)-10-formyltetrahydrofolate + 5-amino-1-(5-phospho-beta-D-ribosyl)imidazole-4-carboxamide = 5-formamido-1-(5-phospho-D-ribosyl)imidazole-4-carboxamide + (6S)-5,6,7,8-tetrahydrofolate</text>
        <dbReference type="Rhea" id="RHEA:22192"/>
        <dbReference type="ChEBI" id="CHEBI:57453"/>
        <dbReference type="ChEBI" id="CHEBI:58467"/>
        <dbReference type="ChEBI" id="CHEBI:58475"/>
        <dbReference type="ChEBI" id="CHEBI:195366"/>
        <dbReference type="EC" id="2.1.2.3"/>
    </reaction>
</comment>
<dbReference type="PROSITE" id="PS51855">
    <property type="entry name" value="MGS"/>
    <property type="match status" value="1"/>
</dbReference>
<dbReference type="PIRSF" id="PIRSF000414">
    <property type="entry name" value="AICARFT_IMPCHas"/>
    <property type="match status" value="1"/>
</dbReference>
<dbReference type="InterPro" id="IPR024051">
    <property type="entry name" value="AICAR_Tfase_dup_dom_sf"/>
</dbReference>
<dbReference type="Proteomes" id="UP001412239">
    <property type="component" value="Unassembled WGS sequence"/>
</dbReference>
<evidence type="ECO:0000256" key="12">
    <source>
        <dbReference type="ARBA" id="ARBA00054363"/>
    </source>
</evidence>
<reference evidence="14" key="1">
    <citation type="submission" date="2015-10" db="EMBL/GenBank/DDBJ databases">
        <authorList>
            <person name="Regsiter A."/>
            <person name="william w."/>
        </authorList>
    </citation>
    <scope>NUCLEOTIDE SEQUENCE</scope>
    <source>
        <strain evidence="14">Montdore</strain>
    </source>
</reference>
<dbReference type="GO" id="GO:0005829">
    <property type="term" value="C:cytosol"/>
    <property type="evidence" value="ECO:0007669"/>
    <property type="project" value="UniProtKB-SubCell"/>
</dbReference>
<dbReference type="InterPro" id="IPR011607">
    <property type="entry name" value="MGS-like_dom"/>
</dbReference>
<dbReference type="InterPro" id="IPR002695">
    <property type="entry name" value="PurH-like"/>
</dbReference>
<dbReference type="Pfam" id="PF02142">
    <property type="entry name" value="MGS"/>
    <property type="match status" value="1"/>
</dbReference>
<keyword evidence="9" id="KW-0511">Multifunctional enzyme</keyword>
<proteinExistence type="inferred from homology"/>
<dbReference type="Gene3D" id="3.40.140.20">
    <property type="match status" value="2"/>
</dbReference>
<evidence type="ECO:0000256" key="4">
    <source>
        <dbReference type="ARBA" id="ARBA00007667"/>
    </source>
</evidence>
<dbReference type="FunFam" id="3.40.140.20:FF:000003">
    <property type="entry name" value="Bifunctional purine biosynthesis protein"/>
    <property type="match status" value="1"/>
</dbReference>
<evidence type="ECO:0000313" key="14">
    <source>
        <dbReference type="EMBL" id="CUS13721.1"/>
    </source>
</evidence>
<evidence type="ECO:0000256" key="5">
    <source>
        <dbReference type="ARBA" id="ARBA00022490"/>
    </source>
</evidence>